<name>A0ABP1GE93_9EUKA</name>
<gene>
    <name evidence="2" type="ORF">HINF_LOCUS396</name>
</gene>
<protein>
    <submittedName>
        <fullName evidence="2">Hypothetical_protein</fullName>
    </submittedName>
</protein>
<feature type="coiled-coil region" evidence="1">
    <location>
        <begin position="390"/>
        <end position="417"/>
    </location>
</feature>
<dbReference type="EMBL" id="CAXDID020000001">
    <property type="protein sequence ID" value="CAL5970456.1"/>
    <property type="molecule type" value="Genomic_DNA"/>
</dbReference>
<evidence type="ECO:0000313" key="2">
    <source>
        <dbReference type="EMBL" id="CAL5970456.1"/>
    </source>
</evidence>
<keyword evidence="1" id="KW-0175">Coiled coil</keyword>
<feature type="coiled-coil region" evidence="1">
    <location>
        <begin position="141"/>
        <end position="256"/>
    </location>
</feature>
<sequence>MNSDLDPISQILFNIQECQVQQAFAYPFAQEKLQQLKELSEQMQEQLKNNELLTTKEIELKDILQQTSNYQVTLFQLQQQLLSVLNKSKASYDELQLITQQNELEEEKDKNLQHYSLKCKQKVDEIEESLRLQQVNHSQNLKIKTDQLEKCQQESNELDIETEKLQQDYKQLNDKYTNIEANQTVRLNNLKNSRSSQLEPLRNQVNEQFQEIQNLSKLHEQQLNEINKANSHKMNLNEVQLRITNELTRLQNIQKEREAKLSLAQYQKLVAEQNQSDVFGVDQHAQNVEQQKQAEQQLNKIQADSQLLESELKQIIIKAQNEAELVKTLNEKQNFLQKQIEINQQKIISQTNKSEADQNTELFMLVKNNVAKQHQRLKILQNNDNIHKNEKQLTEELFQLNLKLYNLKNENIRLQNEAGDNLEIKVIEQKLQKLKNIVGRKK</sequence>
<organism evidence="2 3">
    <name type="scientific">Hexamita inflata</name>
    <dbReference type="NCBI Taxonomy" id="28002"/>
    <lineage>
        <taxon>Eukaryota</taxon>
        <taxon>Metamonada</taxon>
        <taxon>Diplomonadida</taxon>
        <taxon>Hexamitidae</taxon>
        <taxon>Hexamitinae</taxon>
        <taxon>Hexamita</taxon>
    </lineage>
</organism>
<comment type="caution">
    <text evidence="2">The sequence shown here is derived from an EMBL/GenBank/DDBJ whole genome shotgun (WGS) entry which is preliminary data.</text>
</comment>
<dbReference type="Proteomes" id="UP001642409">
    <property type="component" value="Unassembled WGS sequence"/>
</dbReference>
<reference evidence="2 3" key="1">
    <citation type="submission" date="2024-07" db="EMBL/GenBank/DDBJ databases">
        <authorList>
            <person name="Akdeniz Z."/>
        </authorList>
    </citation>
    <scope>NUCLEOTIDE SEQUENCE [LARGE SCALE GENOMIC DNA]</scope>
</reference>
<proteinExistence type="predicted"/>
<keyword evidence="3" id="KW-1185">Reference proteome</keyword>
<feature type="coiled-coil region" evidence="1">
    <location>
        <begin position="284"/>
        <end position="346"/>
    </location>
</feature>
<accession>A0ABP1GE93</accession>
<evidence type="ECO:0000256" key="1">
    <source>
        <dbReference type="SAM" id="Coils"/>
    </source>
</evidence>
<feature type="coiled-coil region" evidence="1">
    <location>
        <begin position="26"/>
        <end position="56"/>
    </location>
</feature>
<evidence type="ECO:0000313" key="3">
    <source>
        <dbReference type="Proteomes" id="UP001642409"/>
    </source>
</evidence>